<dbReference type="GO" id="GO:0005524">
    <property type="term" value="F:ATP binding"/>
    <property type="evidence" value="ECO:0007669"/>
    <property type="project" value="UniProtKB-UniRule"/>
</dbReference>
<dbReference type="PROSITE" id="PS00107">
    <property type="entry name" value="PROTEIN_KINASE_ATP"/>
    <property type="match status" value="1"/>
</dbReference>
<dbReference type="GO" id="GO:0030430">
    <property type="term" value="C:host cell cytoplasm"/>
    <property type="evidence" value="ECO:0007669"/>
    <property type="project" value="UniProtKB-SubCell"/>
</dbReference>
<reference evidence="16" key="2">
    <citation type="journal article" date="2018" name="Environ. Sci. Technol.">
        <title>The Toxicogenome of Hyalella azteca: A Model for Sediment Ecotoxicology and Evolutionary Toxicology.</title>
        <authorList>
            <person name="Poynton H.C."/>
            <person name="Hasenbein S."/>
            <person name="Benoit J.B."/>
            <person name="Sepulveda M.S."/>
            <person name="Poelchau M.F."/>
            <person name="Hughes D.S.T."/>
            <person name="Murali S.C."/>
            <person name="Chen S."/>
            <person name="Glastad K.M."/>
            <person name="Goodisman M.A.D."/>
            <person name="Werren J.H."/>
            <person name="Vineis J.H."/>
            <person name="Bowen J.L."/>
            <person name="Friedrich M."/>
            <person name="Jones J."/>
            <person name="Robertson H.M."/>
            <person name="Feyereisen R."/>
            <person name="Mechler-Hickson A."/>
            <person name="Mathers N."/>
            <person name="Lee C.E."/>
            <person name="Colbourne J.K."/>
            <person name="Biales A."/>
            <person name="Johnston J.S."/>
            <person name="Wellborn G.A."/>
            <person name="Rosendale A.J."/>
            <person name="Cridge A.G."/>
            <person name="Munoz-Torres M.C."/>
            <person name="Bain P.A."/>
            <person name="Manny A.R."/>
            <person name="Major K.M."/>
            <person name="Lambert F.N."/>
            <person name="Vulpe C.D."/>
            <person name="Tuck P."/>
            <person name="Blalock B.J."/>
            <person name="Lin Y.Y."/>
            <person name="Smith M.E."/>
            <person name="Ochoa-Acuna H."/>
            <person name="Chen M.M."/>
            <person name="Childers C.P."/>
            <person name="Qu J."/>
            <person name="Dugan S."/>
            <person name="Lee S.L."/>
            <person name="Chao H."/>
            <person name="Dinh H."/>
            <person name="Han Y."/>
            <person name="Doddapaneni H."/>
            <person name="Worley K.C."/>
            <person name="Muzny D.M."/>
            <person name="Gibbs R.A."/>
            <person name="Richards S."/>
        </authorList>
    </citation>
    <scope>NUCLEOTIDE SEQUENCE</scope>
    <source>
        <strain evidence="16">HAZT.00-mixed</strain>
        <tissue evidence="16">Whole organism</tissue>
    </source>
</reference>
<dbReference type="PANTHER" id="PTHR22984:SF25">
    <property type="entry name" value="PROTEIN KINASE DOMAIN-CONTAINING PROTEIN"/>
    <property type="match status" value="1"/>
</dbReference>
<feature type="region of interest" description="Disordered" evidence="14">
    <location>
        <begin position="346"/>
        <end position="384"/>
    </location>
</feature>
<comment type="caution">
    <text evidence="16">The sequence shown here is derived from an EMBL/GenBank/DDBJ whole genome shotgun (WGS) entry which is preliminary data.</text>
</comment>
<comment type="catalytic activity">
    <reaction evidence="10">
        <text>L-threonyl-[protein] + ATP = O-phospho-L-threonyl-[protein] + ADP + H(+)</text>
        <dbReference type="Rhea" id="RHEA:46608"/>
        <dbReference type="Rhea" id="RHEA-COMP:11060"/>
        <dbReference type="Rhea" id="RHEA-COMP:11605"/>
        <dbReference type="ChEBI" id="CHEBI:15378"/>
        <dbReference type="ChEBI" id="CHEBI:30013"/>
        <dbReference type="ChEBI" id="CHEBI:30616"/>
        <dbReference type="ChEBI" id="CHEBI:61977"/>
        <dbReference type="ChEBI" id="CHEBI:456216"/>
        <dbReference type="EC" id="2.7.11.1"/>
    </reaction>
</comment>
<dbReference type="EMBL" id="JQDR03014890">
    <property type="protein sequence ID" value="KAA0187448.1"/>
    <property type="molecule type" value="Genomic_DNA"/>
</dbReference>
<organism evidence="16">
    <name type="scientific">Hyalella azteca</name>
    <name type="common">Amphipod</name>
    <dbReference type="NCBI Taxonomy" id="294128"/>
    <lineage>
        <taxon>Eukaryota</taxon>
        <taxon>Metazoa</taxon>
        <taxon>Ecdysozoa</taxon>
        <taxon>Arthropoda</taxon>
        <taxon>Crustacea</taxon>
        <taxon>Multicrustacea</taxon>
        <taxon>Malacostraca</taxon>
        <taxon>Eumalacostraca</taxon>
        <taxon>Peracarida</taxon>
        <taxon>Amphipoda</taxon>
        <taxon>Senticaudata</taxon>
        <taxon>Talitrida</taxon>
        <taxon>Talitroidea</taxon>
        <taxon>Hyalellidae</taxon>
        <taxon>Hyalella</taxon>
    </lineage>
</organism>
<protein>
    <recommendedName>
        <fullName evidence="3">Serine/threonine-protein kinase 1</fullName>
        <ecNumber evidence="2">2.7.11.1</ecNumber>
    </recommendedName>
</protein>
<dbReference type="GO" id="GO:0005737">
    <property type="term" value="C:cytoplasm"/>
    <property type="evidence" value="ECO:0007669"/>
    <property type="project" value="TreeGrafter"/>
</dbReference>
<evidence type="ECO:0000256" key="9">
    <source>
        <dbReference type="ARBA" id="ARBA00023200"/>
    </source>
</evidence>
<evidence type="ECO:0000256" key="5">
    <source>
        <dbReference type="ARBA" id="ARBA00022679"/>
    </source>
</evidence>
<evidence type="ECO:0000256" key="4">
    <source>
        <dbReference type="ARBA" id="ARBA00022527"/>
    </source>
</evidence>
<keyword evidence="8 12" id="KW-0067">ATP-binding</keyword>
<evidence type="ECO:0000256" key="1">
    <source>
        <dbReference type="ARBA" id="ARBA00004192"/>
    </source>
</evidence>
<dbReference type="InterPro" id="IPR017441">
    <property type="entry name" value="Protein_kinase_ATP_BS"/>
</dbReference>
<keyword evidence="4 13" id="KW-0723">Serine/threonine-protein kinase</keyword>
<reference evidence="16" key="3">
    <citation type="submission" date="2019-06" db="EMBL/GenBank/DDBJ databases">
        <authorList>
            <person name="Poynton C."/>
            <person name="Hasenbein S."/>
            <person name="Benoit J.B."/>
            <person name="Sepulveda M.S."/>
            <person name="Poelchau M.F."/>
            <person name="Murali S.C."/>
            <person name="Chen S."/>
            <person name="Glastad K.M."/>
            <person name="Werren J.H."/>
            <person name="Vineis J.H."/>
            <person name="Bowen J.L."/>
            <person name="Friedrich M."/>
            <person name="Jones J."/>
            <person name="Robertson H.M."/>
            <person name="Feyereisen R."/>
            <person name="Mechler-Hickson A."/>
            <person name="Mathers N."/>
            <person name="Lee C.E."/>
            <person name="Colbourne J.K."/>
            <person name="Biales A."/>
            <person name="Johnston J.S."/>
            <person name="Wellborn G.A."/>
            <person name="Rosendale A.J."/>
            <person name="Cridge A.G."/>
            <person name="Munoz-Torres M.C."/>
            <person name="Bain P.A."/>
            <person name="Manny A.R."/>
            <person name="Major K.M."/>
            <person name="Lambert F.N."/>
            <person name="Vulpe C.D."/>
            <person name="Tuck P."/>
            <person name="Blalock B.J."/>
            <person name="Lin Y.-Y."/>
            <person name="Smith M.E."/>
            <person name="Ochoa-Acuna H."/>
            <person name="Chen M.-J.M."/>
            <person name="Childers C.P."/>
            <person name="Qu J."/>
            <person name="Dugan S."/>
            <person name="Lee S.L."/>
            <person name="Chao H."/>
            <person name="Dinh H."/>
            <person name="Han Y."/>
            <person name="Doddapaneni H."/>
            <person name="Worley K.C."/>
            <person name="Muzny D.M."/>
            <person name="Gibbs R.A."/>
            <person name="Richards S."/>
        </authorList>
    </citation>
    <scope>NUCLEOTIDE SEQUENCE</scope>
    <source>
        <strain evidence="16">HAZT.00-mixed</strain>
        <tissue evidence="16">Whole organism</tissue>
    </source>
</reference>
<keyword evidence="6 12" id="KW-0547">Nucleotide-binding</keyword>
<dbReference type="FunFam" id="1.10.510.10:FF:000571">
    <property type="entry name" value="Maternal embryonic leucine zipper kinase"/>
    <property type="match status" value="1"/>
</dbReference>
<comment type="similarity">
    <text evidence="13">Belongs to the protein kinase superfamily.</text>
</comment>
<evidence type="ECO:0000256" key="14">
    <source>
        <dbReference type="SAM" id="MobiDB-lite"/>
    </source>
</evidence>
<comment type="catalytic activity">
    <reaction evidence="11">
        <text>L-seryl-[protein] + ATP = O-phospho-L-seryl-[protein] + ADP + H(+)</text>
        <dbReference type="Rhea" id="RHEA:17989"/>
        <dbReference type="Rhea" id="RHEA-COMP:9863"/>
        <dbReference type="Rhea" id="RHEA-COMP:11604"/>
        <dbReference type="ChEBI" id="CHEBI:15378"/>
        <dbReference type="ChEBI" id="CHEBI:29999"/>
        <dbReference type="ChEBI" id="CHEBI:30616"/>
        <dbReference type="ChEBI" id="CHEBI:83421"/>
        <dbReference type="ChEBI" id="CHEBI:456216"/>
        <dbReference type="EC" id="2.7.11.1"/>
    </reaction>
</comment>
<dbReference type="PROSITE" id="PS50011">
    <property type="entry name" value="PROTEIN_KINASE_DOM"/>
    <property type="match status" value="1"/>
</dbReference>
<dbReference type="PANTHER" id="PTHR22984">
    <property type="entry name" value="SERINE/THREONINE-PROTEIN KINASE PIM"/>
    <property type="match status" value="1"/>
</dbReference>
<comment type="subcellular location">
    <subcellularLocation>
        <location evidence="1">Host cytoplasm</location>
    </subcellularLocation>
</comment>
<keyword evidence="7 16" id="KW-0418">Kinase</keyword>
<dbReference type="Gene3D" id="3.30.200.20">
    <property type="entry name" value="Phosphorylase Kinase, domain 1"/>
    <property type="match status" value="1"/>
</dbReference>
<evidence type="ECO:0000256" key="6">
    <source>
        <dbReference type="ARBA" id="ARBA00022741"/>
    </source>
</evidence>
<evidence type="ECO:0000313" key="16">
    <source>
        <dbReference type="EMBL" id="KAA0187448.1"/>
    </source>
</evidence>
<dbReference type="SUPFAM" id="SSF56112">
    <property type="entry name" value="Protein kinase-like (PK-like)"/>
    <property type="match status" value="1"/>
</dbReference>
<keyword evidence="5" id="KW-0808">Transferase</keyword>
<dbReference type="AlphaFoldDB" id="A0A6A0GTC3"/>
<dbReference type="Proteomes" id="UP000711488">
    <property type="component" value="Unassembled WGS sequence"/>
</dbReference>
<proteinExistence type="inferred from homology"/>
<evidence type="ECO:0000256" key="2">
    <source>
        <dbReference type="ARBA" id="ARBA00012513"/>
    </source>
</evidence>
<name>A0A6A0GTC3_HYAAZ</name>
<dbReference type="SMART" id="SM00220">
    <property type="entry name" value="S_TKc"/>
    <property type="match status" value="1"/>
</dbReference>
<evidence type="ECO:0000256" key="10">
    <source>
        <dbReference type="ARBA" id="ARBA00047899"/>
    </source>
</evidence>
<evidence type="ECO:0000259" key="15">
    <source>
        <dbReference type="PROSITE" id="PS50011"/>
    </source>
</evidence>
<reference evidence="16" key="1">
    <citation type="submission" date="2014-08" db="EMBL/GenBank/DDBJ databases">
        <authorList>
            <person name="Murali S."/>
            <person name="Richards S."/>
            <person name="Bandaranaike D."/>
            <person name="Bellair M."/>
            <person name="Blankenburg K."/>
            <person name="Chao H."/>
            <person name="Dinh H."/>
            <person name="Doddapaneni H."/>
            <person name="Dugan-Rocha S."/>
            <person name="Elkadiri S."/>
            <person name="Gnanaolivu R."/>
            <person name="Hughes D."/>
            <person name="Lee S."/>
            <person name="Li M."/>
            <person name="Ming W."/>
            <person name="Munidasa M."/>
            <person name="Muniz J."/>
            <person name="Nguyen L."/>
            <person name="Osuji N."/>
            <person name="Pu L.-L."/>
            <person name="Puazo M."/>
            <person name="Skinner E."/>
            <person name="Qu C."/>
            <person name="Quiroz J."/>
            <person name="Raj R."/>
            <person name="Weissenberger G."/>
            <person name="Xin Y."/>
            <person name="Zou X."/>
            <person name="Han Y."/>
            <person name="Worley K."/>
            <person name="Muzny D."/>
            <person name="Gibbs R."/>
        </authorList>
    </citation>
    <scope>NUCLEOTIDE SEQUENCE</scope>
    <source>
        <strain evidence="16">HAZT.00-mixed</strain>
        <tissue evidence="16">Whole organism</tissue>
    </source>
</reference>
<feature type="domain" description="Protein kinase" evidence="15">
    <location>
        <begin position="47"/>
        <end position="309"/>
    </location>
</feature>
<feature type="region of interest" description="Disordered" evidence="14">
    <location>
        <begin position="1"/>
        <end position="23"/>
    </location>
</feature>
<dbReference type="GO" id="GO:0004674">
    <property type="term" value="F:protein serine/threonine kinase activity"/>
    <property type="evidence" value="ECO:0007669"/>
    <property type="project" value="UniProtKB-KW"/>
</dbReference>
<evidence type="ECO:0000256" key="13">
    <source>
        <dbReference type="RuleBase" id="RU000304"/>
    </source>
</evidence>
<dbReference type="InterPro" id="IPR000719">
    <property type="entry name" value="Prot_kinase_dom"/>
</dbReference>
<evidence type="ECO:0000256" key="3">
    <source>
        <dbReference type="ARBA" id="ARBA00016885"/>
    </source>
</evidence>
<gene>
    <name evidence="16" type="ORF">HAZT_HAZT011471</name>
</gene>
<keyword evidence="9" id="KW-1035">Host cytoplasm</keyword>
<dbReference type="Gene3D" id="1.10.510.10">
    <property type="entry name" value="Transferase(Phosphotransferase) domain 1"/>
    <property type="match status" value="1"/>
</dbReference>
<evidence type="ECO:0000256" key="11">
    <source>
        <dbReference type="ARBA" id="ARBA00048679"/>
    </source>
</evidence>
<feature type="compositionally biased region" description="Basic residues" evidence="14">
    <location>
        <begin position="7"/>
        <end position="16"/>
    </location>
</feature>
<dbReference type="InterPro" id="IPR008271">
    <property type="entry name" value="Ser/Thr_kinase_AS"/>
</dbReference>
<evidence type="ECO:0000256" key="7">
    <source>
        <dbReference type="ARBA" id="ARBA00022777"/>
    </source>
</evidence>
<feature type="compositionally biased region" description="Acidic residues" evidence="14">
    <location>
        <begin position="366"/>
        <end position="377"/>
    </location>
</feature>
<evidence type="ECO:0000256" key="8">
    <source>
        <dbReference type="ARBA" id="ARBA00022840"/>
    </source>
</evidence>
<sequence length="384" mass="43609">MATVSRRSTKHHRHNMNKYSCESEKIARPTVDRPLAQLNTQPFEVQYRLGSVLGEGGFGKVYSAIRISDRKPVAVKQVPRAKVPTWGVVNVLFLLQVQGDMVPMEVVLLRKVNHIEGAIHLIEWFEYGDCFLIIMERPERCEDLYDYITGNRRLEESEARYLFRQVVEIVRDIEAAGVTHRDIKDENLLVVPDEFGNNKIKLIDFGSGALVQDSPFSDFEGTRQYSPPEWILRSTYQGLPATVWSLGILLYDMVCGDIPFEVDNQILSNQISFRGLNISKECKNLIHQCLQFLPKNRPSLEKMLRHEWFQTDESNSYGVNNIDSTVEVGEEAVDLTTLAEGIDSLGAFGVDSRGPQTSGGSNGEDHLDEDEDDEEDEHNIGLRY</sequence>
<dbReference type="Pfam" id="PF00069">
    <property type="entry name" value="Pkinase"/>
    <property type="match status" value="1"/>
</dbReference>
<accession>A0A6A0GTC3</accession>
<dbReference type="InterPro" id="IPR011009">
    <property type="entry name" value="Kinase-like_dom_sf"/>
</dbReference>
<feature type="binding site" evidence="12">
    <location>
        <position position="76"/>
    </location>
    <ligand>
        <name>ATP</name>
        <dbReference type="ChEBI" id="CHEBI:30616"/>
    </ligand>
</feature>
<evidence type="ECO:0000256" key="12">
    <source>
        <dbReference type="PROSITE-ProRule" id="PRU10141"/>
    </source>
</evidence>
<dbReference type="PROSITE" id="PS00108">
    <property type="entry name" value="PROTEIN_KINASE_ST"/>
    <property type="match status" value="1"/>
</dbReference>
<dbReference type="OrthoDB" id="193931at2759"/>
<dbReference type="InterPro" id="IPR051138">
    <property type="entry name" value="PIM_Ser/Thr_kinase"/>
</dbReference>
<dbReference type="EC" id="2.7.11.1" evidence="2"/>